<protein>
    <submittedName>
        <fullName evidence="2">Uncharacterized protein</fullName>
    </submittedName>
</protein>
<evidence type="ECO:0000313" key="2">
    <source>
        <dbReference type="EMBL" id="MDQ0272340.1"/>
    </source>
</evidence>
<name>A0ABU0AMU0_9BACI</name>
<keyword evidence="3" id="KW-1185">Reference proteome</keyword>
<dbReference type="RefSeq" id="WP_307477636.1">
    <property type="nucleotide sequence ID" value="NZ_JAUSUB010000022.1"/>
</dbReference>
<organism evidence="2 3">
    <name type="scientific">Cytobacillus purgationiresistens</name>
    <dbReference type="NCBI Taxonomy" id="863449"/>
    <lineage>
        <taxon>Bacteria</taxon>
        <taxon>Bacillati</taxon>
        <taxon>Bacillota</taxon>
        <taxon>Bacilli</taxon>
        <taxon>Bacillales</taxon>
        <taxon>Bacillaceae</taxon>
        <taxon>Cytobacillus</taxon>
    </lineage>
</organism>
<accession>A0ABU0AMU0</accession>
<keyword evidence="1" id="KW-1133">Transmembrane helix</keyword>
<dbReference type="Proteomes" id="UP001238088">
    <property type="component" value="Unassembled WGS sequence"/>
</dbReference>
<evidence type="ECO:0000256" key="1">
    <source>
        <dbReference type="SAM" id="Phobius"/>
    </source>
</evidence>
<keyword evidence="1" id="KW-0812">Transmembrane</keyword>
<feature type="transmembrane region" description="Helical" evidence="1">
    <location>
        <begin position="7"/>
        <end position="24"/>
    </location>
</feature>
<reference evidence="2 3" key="1">
    <citation type="submission" date="2023-07" db="EMBL/GenBank/DDBJ databases">
        <title>Genomic Encyclopedia of Type Strains, Phase IV (KMG-IV): sequencing the most valuable type-strain genomes for metagenomic binning, comparative biology and taxonomic classification.</title>
        <authorList>
            <person name="Goeker M."/>
        </authorList>
    </citation>
    <scope>NUCLEOTIDE SEQUENCE [LARGE SCALE GENOMIC DNA]</scope>
    <source>
        <strain evidence="2 3">DSM 23494</strain>
    </source>
</reference>
<sequence>MKKKNTGFILIFLGIISLYLSFKFPMSPILAILLLVGSMILNVAGTIVLVKMIRSLQQQSSTEESEMQKKH</sequence>
<evidence type="ECO:0000313" key="3">
    <source>
        <dbReference type="Proteomes" id="UP001238088"/>
    </source>
</evidence>
<gene>
    <name evidence="2" type="ORF">J2S17_004232</name>
</gene>
<dbReference type="EMBL" id="JAUSUB010000022">
    <property type="protein sequence ID" value="MDQ0272340.1"/>
    <property type="molecule type" value="Genomic_DNA"/>
</dbReference>
<keyword evidence="1" id="KW-0472">Membrane</keyword>
<proteinExistence type="predicted"/>
<comment type="caution">
    <text evidence="2">The sequence shown here is derived from an EMBL/GenBank/DDBJ whole genome shotgun (WGS) entry which is preliminary data.</text>
</comment>
<feature type="transmembrane region" description="Helical" evidence="1">
    <location>
        <begin position="30"/>
        <end position="50"/>
    </location>
</feature>